<dbReference type="OMA" id="QDGSMWN"/>
<feature type="chain" id="PRO_5003673138" description="Ig-like domain-containing protein" evidence="3">
    <location>
        <begin position="24"/>
        <end position="359"/>
    </location>
</feature>
<organism evidence="5 6">
    <name type="scientific">Oreochromis niloticus</name>
    <name type="common">Nile tilapia</name>
    <name type="synonym">Tilapia nilotica</name>
    <dbReference type="NCBI Taxonomy" id="8128"/>
    <lineage>
        <taxon>Eukaryota</taxon>
        <taxon>Metazoa</taxon>
        <taxon>Chordata</taxon>
        <taxon>Craniata</taxon>
        <taxon>Vertebrata</taxon>
        <taxon>Euteleostomi</taxon>
        <taxon>Actinopterygii</taxon>
        <taxon>Neopterygii</taxon>
        <taxon>Teleostei</taxon>
        <taxon>Neoteleostei</taxon>
        <taxon>Acanthomorphata</taxon>
        <taxon>Ovalentaria</taxon>
        <taxon>Cichlomorphae</taxon>
        <taxon>Cichliformes</taxon>
        <taxon>Cichlidae</taxon>
        <taxon>African cichlids</taxon>
        <taxon>Pseudocrenilabrinae</taxon>
        <taxon>Oreochromini</taxon>
        <taxon>Oreochromis</taxon>
    </lineage>
</organism>
<dbReference type="InParanoid" id="I3JMC9"/>
<reference evidence="6" key="1">
    <citation type="submission" date="2012-01" db="EMBL/GenBank/DDBJ databases">
        <title>The Genome Sequence of Oreochromis niloticus (Nile Tilapia).</title>
        <authorList>
            <consortium name="Broad Institute Genome Assembly Team"/>
            <consortium name="Broad Institute Sequencing Platform"/>
            <person name="Di Palma F."/>
            <person name="Johnson J."/>
            <person name="Lander E.S."/>
            <person name="Lindblad-Toh K."/>
        </authorList>
    </citation>
    <scope>NUCLEOTIDE SEQUENCE [LARGE SCALE GENOMIC DNA]</scope>
</reference>
<dbReference type="HOGENOM" id="CLU_024444_1_0_1"/>
<protein>
    <recommendedName>
        <fullName evidence="4">Ig-like domain-containing protein</fullName>
    </recommendedName>
</protein>
<dbReference type="SUPFAM" id="SSF48726">
    <property type="entry name" value="Immunoglobulin"/>
    <property type="match status" value="2"/>
</dbReference>
<feature type="transmembrane region" description="Helical" evidence="2">
    <location>
        <begin position="257"/>
        <end position="278"/>
    </location>
</feature>
<dbReference type="Proteomes" id="UP000005207">
    <property type="component" value="Linkage group LG11"/>
</dbReference>
<dbReference type="InterPro" id="IPR003599">
    <property type="entry name" value="Ig_sub"/>
</dbReference>
<gene>
    <name evidence="5" type="primary">LOC100703677</name>
</gene>
<feature type="domain" description="Ig-like" evidence="4">
    <location>
        <begin position="157"/>
        <end position="245"/>
    </location>
</feature>
<evidence type="ECO:0000313" key="6">
    <source>
        <dbReference type="Proteomes" id="UP000005207"/>
    </source>
</evidence>
<feature type="signal peptide" evidence="3">
    <location>
        <begin position="1"/>
        <end position="23"/>
    </location>
</feature>
<feature type="compositionally biased region" description="Polar residues" evidence="1">
    <location>
        <begin position="301"/>
        <end position="320"/>
    </location>
</feature>
<keyword evidence="3" id="KW-0732">Signal</keyword>
<dbReference type="Gene3D" id="2.60.40.10">
    <property type="entry name" value="Immunoglobulins"/>
    <property type="match status" value="2"/>
</dbReference>
<feature type="region of interest" description="Disordered" evidence="1">
    <location>
        <begin position="298"/>
        <end position="346"/>
    </location>
</feature>
<evidence type="ECO:0000259" key="4">
    <source>
        <dbReference type="PROSITE" id="PS50835"/>
    </source>
</evidence>
<evidence type="ECO:0000256" key="3">
    <source>
        <dbReference type="SAM" id="SignalP"/>
    </source>
</evidence>
<dbReference type="eggNOG" id="KOG4475">
    <property type="taxonomic scope" value="Eukaryota"/>
</dbReference>
<dbReference type="PANTHER" id="PTHR46484">
    <property type="entry name" value="SI:CH211-171H4.5-RELATED"/>
    <property type="match status" value="1"/>
</dbReference>
<keyword evidence="2" id="KW-0812">Transmembrane</keyword>
<dbReference type="InterPro" id="IPR013783">
    <property type="entry name" value="Ig-like_fold"/>
</dbReference>
<evidence type="ECO:0000256" key="1">
    <source>
        <dbReference type="SAM" id="MobiDB-lite"/>
    </source>
</evidence>
<keyword evidence="2" id="KW-1133">Transmembrane helix</keyword>
<dbReference type="SMART" id="SM00409">
    <property type="entry name" value="IG"/>
    <property type="match status" value="1"/>
</dbReference>
<sequence>MGKQKIMMEFCLLFAAICSSVSSDEWKANVVKSIDALVTSCVVVPCSFSHTGGNLPMSRLRAMWEYKDKTPDTKGNNIFHSDATLIKDNFKDRTKMLGELGQNNCTLEITEVKDHDNGPFCFRVELVRTENNDPTKDMFSFVDNCVELNMLTQPPKPAVIQPKTATQGEPYTVICSVIHTCPTHVPKLTWNLDSTNIIVHHKDIKHGNREIQSILTFTPEEKDDNREITCTAEFNGGLKSSETFTLHVKRVENYNHIIIPSVVGIGTTVAFVLVCIFMTKKYRKRIEELQSRDGSMWNRLSRMSRSPNNVNSKSCDNQKVTKPRFPSPKSQPKSYNYKEDPDEGDDYINTADLNMYGNI</sequence>
<name>I3JMC9_ORENI</name>
<proteinExistence type="predicted"/>
<dbReference type="AlphaFoldDB" id="I3JMC9"/>
<keyword evidence="2" id="KW-0472">Membrane</keyword>
<dbReference type="InterPro" id="IPR007110">
    <property type="entry name" value="Ig-like_dom"/>
</dbReference>
<keyword evidence="6" id="KW-1185">Reference proteome</keyword>
<dbReference type="PROSITE" id="PS50835">
    <property type="entry name" value="IG_LIKE"/>
    <property type="match status" value="1"/>
</dbReference>
<reference evidence="5" key="2">
    <citation type="submission" date="2025-08" db="UniProtKB">
        <authorList>
            <consortium name="Ensembl"/>
        </authorList>
    </citation>
    <scope>IDENTIFICATION</scope>
</reference>
<dbReference type="PANTHER" id="PTHR46484:SF7">
    <property type="entry name" value="MYELIN-ASSOCIATED GLYCOPROTEIN-LIKE-RELATED"/>
    <property type="match status" value="1"/>
</dbReference>
<accession>I3JMC9</accession>
<dbReference type="InterPro" id="IPR036179">
    <property type="entry name" value="Ig-like_dom_sf"/>
</dbReference>
<evidence type="ECO:0000256" key="2">
    <source>
        <dbReference type="SAM" id="Phobius"/>
    </source>
</evidence>
<evidence type="ECO:0000313" key="5">
    <source>
        <dbReference type="Ensembl" id="ENSONIP00000010023.1"/>
    </source>
</evidence>
<dbReference type="GeneTree" id="ENSGT01150000286924"/>
<reference evidence="5" key="3">
    <citation type="submission" date="2025-09" db="UniProtKB">
        <authorList>
            <consortium name="Ensembl"/>
        </authorList>
    </citation>
    <scope>IDENTIFICATION</scope>
</reference>
<dbReference type="Ensembl" id="ENSONIT00000010031.2">
    <property type="protein sequence ID" value="ENSONIP00000010023.1"/>
    <property type="gene ID" value="ENSONIG00000007957.2"/>
</dbReference>